<dbReference type="InterPro" id="IPR009544">
    <property type="entry name" value="DUF1163"/>
</dbReference>
<protein>
    <submittedName>
        <fullName evidence="1">Uncharacterized protein</fullName>
    </submittedName>
</protein>
<accession>R0IDF8</accession>
<name>R0IDF8_9BRAS</name>
<sequence>MVDEDINICNMLGYVIEYEKRLSVEDYVPDIIIPSMDFTVLNIAETSLSVKWDLVMRIPPDLPGVTIAHSSFERYNLMLNWAQLLNISSIASIGDLDGKVVKDIMED</sequence>
<dbReference type="PANTHER" id="PTHR31125">
    <property type="entry name" value="F20P5.22 PROTEIN-RELATED"/>
    <property type="match status" value="1"/>
</dbReference>
<gene>
    <name evidence="1" type="ORF">CARUB_v10022299mg</name>
</gene>
<proteinExistence type="predicted"/>
<dbReference type="Proteomes" id="UP000029121">
    <property type="component" value="Unassembled WGS sequence"/>
</dbReference>
<dbReference type="AlphaFoldDB" id="R0IDF8"/>
<feature type="non-terminal residue" evidence="1">
    <location>
        <position position="107"/>
    </location>
</feature>
<evidence type="ECO:0000313" key="1">
    <source>
        <dbReference type="EMBL" id="EOA34728.1"/>
    </source>
</evidence>
<dbReference type="PANTHER" id="PTHR31125:SF7">
    <property type="entry name" value="F20P5.24 PROTEIN-RELATED"/>
    <property type="match status" value="1"/>
</dbReference>
<keyword evidence="2" id="KW-1185">Reference proteome</keyword>
<organism evidence="1 2">
    <name type="scientific">Capsella rubella</name>
    <dbReference type="NCBI Taxonomy" id="81985"/>
    <lineage>
        <taxon>Eukaryota</taxon>
        <taxon>Viridiplantae</taxon>
        <taxon>Streptophyta</taxon>
        <taxon>Embryophyta</taxon>
        <taxon>Tracheophyta</taxon>
        <taxon>Spermatophyta</taxon>
        <taxon>Magnoliopsida</taxon>
        <taxon>eudicotyledons</taxon>
        <taxon>Gunneridae</taxon>
        <taxon>Pentapetalae</taxon>
        <taxon>rosids</taxon>
        <taxon>malvids</taxon>
        <taxon>Brassicales</taxon>
        <taxon>Brassicaceae</taxon>
        <taxon>Camelineae</taxon>
        <taxon>Capsella</taxon>
    </lineage>
</organism>
<reference evidence="2" key="1">
    <citation type="journal article" date="2013" name="Nat. Genet.">
        <title>The Capsella rubella genome and the genomic consequences of rapid mating system evolution.</title>
        <authorList>
            <person name="Slotte T."/>
            <person name="Hazzouri K.M."/>
            <person name="Agren J.A."/>
            <person name="Koenig D."/>
            <person name="Maumus F."/>
            <person name="Guo Y.L."/>
            <person name="Steige K."/>
            <person name="Platts A.E."/>
            <person name="Escobar J.S."/>
            <person name="Newman L.K."/>
            <person name="Wang W."/>
            <person name="Mandakova T."/>
            <person name="Vello E."/>
            <person name="Smith L.M."/>
            <person name="Henz S.R."/>
            <person name="Steffen J."/>
            <person name="Takuno S."/>
            <person name="Brandvain Y."/>
            <person name="Coop G."/>
            <person name="Andolfatto P."/>
            <person name="Hu T.T."/>
            <person name="Blanchette M."/>
            <person name="Clark R.M."/>
            <person name="Quesneville H."/>
            <person name="Nordborg M."/>
            <person name="Gaut B.S."/>
            <person name="Lysak M.A."/>
            <person name="Jenkins J."/>
            <person name="Grimwood J."/>
            <person name="Chapman J."/>
            <person name="Prochnik S."/>
            <person name="Shu S."/>
            <person name="Rokhsar D."/>
            <person name="Schmutz J."/>
            <person name="Weigel D."/>
            <person name="Wright S.I."/>
        </authorList>
    </citation>
    <scope>NUCLEOTIDE SEQUENCE [LARGE SCALE GENOMIC DNA]</scope>
    <source>
        <strain evidence="2">cv. Monte Gargano</strain>
    </source>
</reference>
<dbReference type="EMBL" id="KB870806">
    <property type="protein sequence ID" value="EOA34728.1"/>
    <property type="molecule type" value="Genomic_DNA"/>
</dbReference>
<evidence type="ECO:0000313" key="2">
    <source>
        <dbReference type="Proteomes" id="UP000029121"/>
    </source>
</evidence>